<dbReference type="AlphaFoldDB" id="A0A2P9E341"/>
<name>A0A2P9E341_ECOLX</name>
<evidence type="ECO:0000313" key="2">
    <source>
        <dbReference type="Proteomes" id="UP000308292"/>
    </source>
</evidence>
<dbReference type="RefSeq" id="WP_249939110.1">
    <property type="nucleotide sequence ID" value="NZ_LT985239.1"/>
</dbReference>
<reference evidence="2" key="1">
    <citation type="submission" date="2018-02" db="EMBL/GenBank/DDBJ databases">
        <authorList>
            <person name="Cea G.-C."/>
            <person name="William W."/>
        </authorList>
    </citation>
    <scope>NUCLEOTIDE SEQUENCE [LARGE SCALE GENOMIC DNA]</scope>
    <source>
        <strain evidence="2">692</strain>
        <plasmid evidence="2">rcs29_pii</plasmid>
    </source>
</reference>
<organism evidence="1 2">
    <name type="scientific">Escherichia coli</name>
    <dbReference type="NCBI Taxonomy" id="562"/>
    <lineage>
        <taxon>Bacteria</taxon>
        <taxon>Pseudomonadati</taxon>
        <taxon>Pseudomonadota</taxon>
        <taxon>Gammaproteobacteria</taxon>
        <taxon>Enterobacterales</taxon>
        <taxon>Enterobacteriaceae</taxon>
        <taxon>Escherichia</taxon>
    </lineage>
</organism>
<gene>
    <name evidence="1" type="ORF">RCS29_PII0039</name>
</gene>
<proteinExistence type="predicted"/>
<protein>
    <submittedName>
        <fullName evidence="1">Uncharacterized protein</fullName>
    </submittedName>
</protein>
<evidence type="ECO:0000313" key="1">
    <source>
        <dbReference type="EMBL" id="SPD97793.1"/>
    </source>
</evidence>
<dbReference type="EMBL" id="LT985239">
    <property type="protein sequence ID" value="SPD97793.1"/>
    <property type="molecule type" value="Genomic_DNA"/>
</dbReference>
<sequence length="196" mass="22346">MCTFECLRQPLHGVLGGGMKYVSFRVSNDDYEKLFTAIKDVSNKTPAKFFADLAKKIISKNTGFDKSRVDDDGTDLNHVKQVRLSTAMMSVIKEQALKNGWSESKEIRFRLNQTISNEPVLLDREIAELRGARNAVDRIGQNIFYIIAKRQLLEVNDPAFWDDIKKLNQSIDDVKKLVNKITLARQNVINVKSARK</sequence>
<keyword evidence="1" id="KW-0614">Plasmid</keyword>
<accession>A0A2P9E341</accession>
<dbReference type="Proteomes" id="UP000308292">
    <property type="component" value="Plasmid RCS29_pII"/>
</dbReference>
<geneLocation type="plasmid" evidence="2">
    <name>rcs29_pii</name>
</geneLocation>